<dbReference type="OrthoDB" id="2622545at2"/>
<proteinExistence type="predicted"/>
<dbReference type="AlphaFoldDB" id="A0A4R4ENQ9"/>
<feature type="transmembrane region" description="Helical" evidence="1">
    <location>
        <begin position="28"/>
        <end position="50"/>
    </location>
</feature>
<sequence length="59" mass="6819">MSEEEKDSHYLPARKQIHRSEKGKWAILFYRILLTLLVLLVIGLGIWGVFFTGDNSSQL</sequence>
<keyword evidence="3" id="KW-1185">Reference proteome</keyword>
<protein>
    <submittedName>
        <fullName evidence="2">Uncharacterized protein</fullName>
    </submittedName>
</protein>
<dbReference type="RefSeq" id="WP_132416348.1">
    <property type="nucleotide sequence ID" value="NZ_SKFG01000001.1"/>
</dbReference>
<accession>A0A4R4ENQ9</accession>
<organism evidence="2 3">
    <name type="scientific">Paenibacillus albiflavus</name>
    <dbReference type="NCBI Taxonomy" id="2545760"/>
    <lineage>
        <taxon>Bacteria</taxon>
        <taxon>Bacillati</taxon>
        <taxon>Bacillota</taxon>
        <taxon>Bacilli</taxon>
        <taxon>Bacillales</taxon>
        <taxon>Paenibacillaceae</taxon>
        <taxon>Paenibacillus</taxon>
    </lineage>
</organism>
<reference evidence="2 3" key="1">
    <citation type="submission" date="2019-03" db="EMBL/GenBank/DDBJ databases">
        <authorList>
            <person name="Kim M.K.M."/>
        </authorList>
    </citation>
    <scope>NUCLEOTIDE SEQUENCE [LARGE SCALE GENOMIC DNA]</scope>
    <source>
        <strain evidence="2 3">18JY21-1</strain>
    </source>
</reference>
<dbReference type="Proteomes" id="UP000295418">
    <property type="component" value="Unassembled WGS sequence"/>
</dbReference>
<keyword evidence="1" id="KW-0472">Membrane</keyword>
<dbReference type="EMBL" id="SKFG01000001">
    <property type="protein sequence ID" value="TCZ81243.1"/>
    <property type="molecule type" value="Genomic_DNA"/>
</dbReference>
<comment type="caution">
    <text evidence="2">The sequence shown here is derived from an EMBL/GenBank/DDBJ whole genome shotgun (WGS) entry which is preliminary data.</text>
</comment>
<evidence type="ECO:0000313" key="2">
    <source>
        <dbReference type="EMBL" id="TCZ81243.1"/>
    </source>
</evidence>
<evidence type="ECO:0000256" key="1">
    <source>
        <dbReference type="SAM" id="Phobius"/>
    </source>
</evidence>
<name>A0A4R4ENQ9_9BACL</name>
<keyword evidence="1" id="KW-1133">Transmembrane helix</keyword>
<evidence type="ECO:0000313" key="3">
    <source>
        <dbReference type="Proteomes" id="UP000295418"/>
    </source>
</evidence>
<keyword evidence="1" id="KW-0812">Transmembrane</keyword>
<gene>
    <name evidence="2" type="ORF">E0485_02925</name>
</gene>